<dbReference type="Proteomes" id="UP000617355">
    <property type="component" value="Unassembled WGS sequence"/>
</dbReference>
<reference evidence="2" key="1">
    <citation type="journal article" date="2019" name="Int. J. Syst. Evol. Microbiol.">
        <title>The Global Catalogue of Microorganisms (GCM) 10K type strain sequencing project: providing services to taxonomists for standard genome sequencing and annotation.</title>
        <authorList>
            <consortium name="The Broad Institute Genomics Platform"/>
            <consortium name="The Broad Institute Genome Sequencing Center for Infectious Disease"/>
            <person name="Wu L."/>
            <person name="Ma J."/>
        </authorList>
    </citation>
    <scope>NUCLEOTIDE SEQUENCE [LARGE SCALE GENOMIC DNA]</scope>
    <source>
        <strain evidence="2">CGMCC 1.12922</strain>
    </source>
</reference>
<gene>
    <name evidence="1" type="ORF">GCM10011358_32670</name>
</gene>
<sequence length="76" mass="8037">MPNEWIIDVLADLRAFAELNGMTATADGLDDAMLVTLAELSSLDARERSGEGAGVRAGHEQQAGNVTHLFAGRKLA</sequence>
<keyword evidence="2" id="KW-1185">Reference proteome</keyword>
<proteinExistence type="predicted"/>
<dbReference type="RefSeq" id="WP_188529877.1">
    <property type="nucleotide sequence ID" value="NZ_BMGI01000006.1"/>
</dbReference>
<name>A0ABQ1QWK2_9RHOB</name>
<dbReference type="EMBL" id="BMGI01000006">
    <property type="protein sequence ID" value="GGD46457.1"/>
    <property type="molecule type" value="Genomic_DNA"/>
</dbReference>
<evidence type="ECO:0000313" key="2">
    <source>
        <dbReference type="Proteomes" id="UP000617355"/>
    </source>
</evidence>
<accession>A0ABQ1QWK2</accession>
<evidence type="ECO:0000313" key="1">
    <source>
        <dbReference type="EMBL" id="GGD46457.1"/>
    </source>
</evidence>
<protein>
    <submittedName>
        <fullName evidence="1">Uncharacterized protein</fullName>
    </submittedName>
</protein>
<organism evidence="1 2">
    <name type="scientific">Sinisalibacter lacisalsi</name>
    <dbReference type="NCBI Taxonomy" id="1526570"/>
    <lineage>
        <taxon>Bacteria</taxon>
        <taxon>Pseudomonadati</taxon>
        <taxon>Pseudomonadota</taxon>
        <taxon>Alphaproteobacteria</taxon>
        <taxon>Rhodobacterales</taxon>
        <taxon>Roseobacteraceae</taxon>
        <taxon>Sinisalibacter</taxon>
    </lineage>
</organism>
<comment type="caution">
    <text evidence="1">The sequence shown here is derived from an EMBL/GenBank/DDBJ whole genome shotgun (WGS) entry which is preliminary data.</text>
</comment>